<sequence>MPPVSQSSLILVTGASGFLAVHVVKSLLRRGHRVRGTVRSAPKGEYLRDLFDPEFPGKFEYVIVKDIAQARAFDDAVKDVDGIAHTASPVVFSGPEDPPESLIKPAVAGTVGLLNSAQKFGSNVQRVVLTSSYAALLEPHDGPYEYSENDWNEYSIAEAYKAGPHAGVHKYRASKSLAERSFWNFISEQKPQFDGVSANPPFIYGPLLHEISSIDQLNLSTKLLWDKFAHELPEGELTAYAGNFIDVRDAAEVHADALEKAEAAGHRLVVSAGSVCHQDFCE</sequence>
<dbReference type="FunCoup" id="J0WWH1">
    <property type="interactions" value="11"/>
</dbReference>
<accession>J0WWH1</accession>
<dbReference type="PANTHER" id="PTHR10366">
    <property type="entry name" value="NAD DEPENDENT EPIMERASE/DEHYDRATASE"/>
    <property type="match status" value="1"/>
</dbReference>
<dbReference type="SUPFAM" id="SSF51735">
    <property type="entry name" value="NAD(P)-binding Rossmann-fold domains"/>
    <property type="match status" value="1"/>
</dbReference>
<dbReference type="InterPro" id="IPR050425">
    <property type="entry name" value="NAD(P)_dehydrat-like"/>
</dbReference>
<dbReference type="eggNOG" id="KOG1502">
    <property type="taxonomic scope" value="Eukaryota"/>
</dbReference>
<evidence type="ECO:0000259" key="3">
    <source>
        <dbReference type="Pfam" id="PF01370"/>
    </source>
</evidence>
<dbReference type="Proteomes" id="UP000006514">
    <property type="component" value="Unassembled WGS sequence"/>
</dbReference>
<dbReference type="PANTHER" id="PTHR10366:SF564">
    <property type="entry name" value="STEROL-4-ALPHA-CARBOXYLATE 3-DEHYDROGENASE, DECARBOXYLATING"/>
    <property type="match status" value="1"/>
</dbReference>
<dbReference type="Gene3D" id="3.40.50.720">
    <property type="entry name" value="NAD(P)-binding Rossmann-like Domain"/>
    <property type="match status" value="1"/>
</dbReference>
<dbReference type="InterPro" id="IPR036291">
    <property type="entry name" value="NAD(P)-bd_dom_sf"/>
</dbReference>
<reference evidence="5" key="1">
    <citation type="journal article" date="2012" name="Science">
        <title>The Paleozoic origin of enzymatic lignin decomposition reconstructed from 31 fungal genomes.</title>
        <authorList>
            <person name="Floudas D."/>
            <person name="Binder M."/>
            <person name="Riley R."/>
            <person name="Barry K."/>
            <person name="Blanchette R.A."/>
            <person name="Henrissat B."/>
            <person name="Martinez A.T."/>
            <person name="Otillar R."/>
            <person name="Spatafora J.W."/>
            <person name="Yadav J.S."/>
            <person name="Aerts A."/>
            <person name="Benoit I."/>
            <person name="Boyd A."/>
            <person name="Carlson A."/>
            <person name="Copeland A."/>
            <person name="Coutinho P.M."/>
            <person name="de Vries R.P."/>
            <person name="Ferreira P."/>
            <person name="Findley K."/>
            <person name="Foster B."/>
            <person name="Gaskell J."/>
            <person name="Glotzer D."/>
            <person name="Gorecki P."/>
            <person name="Heitman J."/>
            <person name="Hesse C."/>
            <person name="Hori C."/>
            <person name="Igarashi K."/>
            <person name="Jurgens J.A."/>
            <person name="Kallen N."/>
            <person name="Kersten P."/>
            <person name="Kohler A."/>
            <person name="Kuees U."/>
            <person name="Kumar T.K.A."/>
            <person name="Kuo A."/>
            <person name="LaButti K."/>
            <person name="Larrondo L.F."/>
            <person name="Lindquist E."/>
            <person name="Ling A."/>
            <person name="Lombard V."/>
            <person name="Lucas S."/>
            <person name="Lundell T."/>
            <person name="Martin R."/>
            <person name="McLaughlin D.J."/>
            <person name="Morgenstern I."/>
            <person name="Morin E."/>
            <person name="Murat C."/>
            <person name="Nagy L.G."/>
            <person name="Nolan M."/>
            <person name="Ohm R.A."/>
            <person name="Patyshakuliyeva A."/>
            <person name="Rokas A."/>
            <person name="Ruiz-Duenas F.J."/>
            <person name="Sabat G."/>
            <person name="Salamov A."/>
            <person name="Samejima M."/>
            <person name="Schmutz J."/>
            <person name="Slot J.C."/>
            <person name="St John F."/>
            <person name="Stenlid J."/>
            <person name="Sun H."/>
            <person name="Sun S."/>
            <person name="Syed K."/>
            <person name="Tsang A."/>
            <person name="Wiebenga A."/>
            <person name="Young D."/>
            <person name="Pisabarro A."/>
            <person name="Eastwood D.C."/>
            <person name="Martin F."/>
            <person name="Cullen D."/>
            <person name="Grigoriev I.V."/>
            <person name="Hibbett D.S."/>
        </authorList>
    </citation>
    <scope>NUCLEOTIDE SEQUENCE [LARGE SCALE GENOMIC DNA]</scope>
    <source>
        <strain evidence="5">TFB10046</strain>
    </source>
</reference>
<name>J0WWH1_AURST</name>
<dbReference type="OMA" id="SDWNDPE"/>
<keyword evidence="1" id="KW-0560">Oxidoreductase</keyword>
<protein>
    <submittedName>
        <fullName evidence="4">D-lactaldehyde dehydrogenase</fullName>
    </submittedName>
</protein>
<keyword evidence="5" id="KW-1185">Reference proteome</keyword>
<dbReference type="KEGG" id="adl:AURDEDRAFT_70464"/>
<dbReference type="EMBL" id="JH687805">
    <property type="protein sequence ID" value="EJD40169.1"/>
    <property type="molecule type" value="Genomic_DNA"/>
</dbReference>
<comment type="similarity">
    <text evidence="2">Belongs to the NAD(P)-dependent epimerase/dehydratase family. Dihydroflavonol-4-reductase subfamily.</text>
</comment>
<evidence type="ECO:0000256" key="1">
    <source>
        <dbReference type="ARBA" id="ARBA00023002"/>
    </source>
</evidence>
<gene>
    <name evidence="4" type="ORF">AURDEDRAFT_70464</name>
</gene>
<dbReference type="Pfam" id="PF01370">
    <property type="entry name" value="Epimerase"/>
    <property type="match status" value="1"/>
</dbReference>
<evidence type="ECO:0000313" key="5">
    <source>
        <dbReference type="Proteomes" id="UP000006514"/>
    </source>
</evidence>
<proteinExistence type="inferred from homology"/>
<evidence type="ECO:0000256" key="2">
    <source>
        <dbReference type="ARBA" id="ARBA00023445"/>
    </source>
</evidence>
<dbReference type="OrthoDB" id="2735536at2759"/>
<evidence type="ECO:0000313" key="4">
    <source>
        <dbReference type="EMBL" id="EJD40169.1"/>
    </source>
</evidence>
<organism evidence="4 5">
    <name type="scientific">Auricularia subglabra (strain TFB-10046 / SS5)</name>
    <name type="common">White-rot fungus</name>
    <name type="synonym">Auricularia delicata (strain TFB10046)</name>
    <dbReference type="NCBI Taxonomy" id="717982"/>
    <lineage>
        <taxon>Eukaryota</taxon>
        <taxon>Fungi</taxon>
        <taxon>Dikarya</taxon>
        <taxon>Basidiomycota</taxon>
        <taxon>Agaricomycotina</taxon>
        <taxon>Agaricomycetes</taxon>
        <taxon>Auriculariales</taxon>
        <taxon>Auriculariaceae</taxon>
        <taxon>Auricularia</taxon>
    </lineage>
</organism>
<feature type="domain" description="NAD-dependent epimerase/dehydratase" evidence="3">
    <location>
        <begin position="10"/>
        <end position="267"/>
    </location>
</feature>
<dbReference type="InParanoid" id="J0WWH1"/>
<dbReference type="InterPro" id="IPR001509">
    <property type="entry name" value="Epimerase_deHydtase"/>
</dbReference>
<dbReference type="GO" id="GO:0016616">
    <property type="term" value="F:oxidoreductase activity, acting on the CH-OH group of donors, NAD or NADP as acceptor"/>
    <property type="evidence" value="ECO:0007669"/>
    <property type="project" value="TreeGrafter"/>
</dbReference>
<dbReference type="AlphaFoldDB" id="J0WWH1"/>